<dbReference type="InterPro" id="IPR058245">
    <property type="entry name" value="NreC/VraR/RcsB-like_REC"/>
</dbReference>
<dbReference type="GO" id="GO:0006355">
    <property type="term" value="P:regulation of DNA-templated transcription"/>
    <property type="evidence" value="ECO:0007669"/>
    <property type="project" value="InterPro"/>
</dbReference>
<dbReference type="PANTHER" id="PTHR43214:SF24">
    <property type="entry name" value="TRANSCRIPTIONAL REGULATORY PROTEIN NARL-RELATED"/>
    <property type="match status" value="1"/>
</dbReference>
<accession>A0A5M3X0U4</accession>
<proteinExistence type="predicted"/>
<evidence type="ECO:0000256" key="3">
    <source>
        <dbReference type="ARBA" id="ARBA00023125"/>
    </source>
</evidence>
<evidence type="ECO:0000256" key="4">
    <source>
        <dbReference type="ARBA" id="ARBA00023163"/>
    </source>
</evidence>
<dbReference type="PANTHER" id="PTHR43214">
    <property type="entry name" value="TWO-COMPONENT RESPONSE REGULATOR"/>
    <property type="match status" value="1"/>
</dbReference>
<sequence>MIRLLVADDHPVVRDGLRALMSTVEGIEVVAVAGDGVQALRAVREQPVDVVLMDIAMPVMDGIEATRRLTREPSPPTVIMLTMSDDDLSLLAAVRAGARGYLLKDSGQDDVIAAVRAAARGQAVFGPGTAESLIALLHAPPRTAAPPFPQLTHREREVLDLLARGLGNQAIAQKLHLSPKTVANTISAILPRIGAHDRAHAIESARSAGLGLPDNP</sequence>
<dbReference type="PROSITE" id="PS50110">
    <property type="entry name" value="RESPONSE_REGULATORY"/>
    <property type="match status" value="1"/>
</dbReference>
<evidence type="ECO:0000313" key="8">
    <source>
        <dbReference type="EMBL" id="GES13241.1"/>
    </source>
</evidence>
<protein>
    <submittedName>
        <fullName evidence="8">DNA-binding response regulator</fullName>
    </submittedName>
</protein>
<dbReference type="Pfam" id="PF00072">
    <property type="entry name" value="Response_reg"/>
    <property type="match status" value="1"/>
</dbReference>
<dbReference type="InterPro" id="IPR039420">
    <property type="entry name" value="WalR-like"/>
</dbReference>
<keyword evidence="9" id="KW-1185">Reference proteome</keyword>
<dbReference type="InterPro" id="IPR011006">
    <property type="entry name" value="CheY-like_superfamily"/>
</dbReference>
<dbReference type="Pfam" id="PF00196">
    <property type="entry name" value="GerE"/>
    <property type="match status" value="1"/>
</dbReference>
<evidence type="ECO:0000256" key="2">
    <source>
        <dbReference type="ARBA" id="ARBA00023015"/>
    </source>
</evidence>
<dbReference type="GO" id="GO:0003677">
    <property type="term" value="F:DNA binding"/>
    <property type="evidence" value="ECO:0007669"/>
    <property type="project" value="UniProtKB-KW"/>
</dbReference>
<comment type="caution">
    <text evidence="8">The sequence shown here is derived from an EMBL/GenBank/DDBJ whole genome shotgun (WGS) entry which is preliminary data.</text>
</comment>
<dbReference type="SUPFAM" id="SSF52172">
    <property type="entry name" value="CheY-like"/>
    <property type="match status" value="1"/>
</dbReference>
<dbReference type="InterPro" id="IPR016032">
    <property type="entry name" value="Sig_transdc_resp-reg_C-effctor"/>
</dbReference>
<reference evidence="8 9" key="1">
    <citation type="submission" date="2019-10" db="EMBL/GenBank/DDBJ databases">
        <title>Whole genome shotgun sequence of Acrocarpospora macrocephala NBRC 16266.</title>
        <authorList>
            <person name="Ichikawa N."/>
            <person name="Kimura A."/>
            <person name="Kitahashi Y."/>
            <person name="Komaki H."/>
            <person name="Oguchi A."/>
        </authorList>
    </citation>
    <scope>NUCLEOTIDE SEQUENCE [LARGE SCALE GENOMIC DNA]</scope>
    <source>
        <strain evidence="8 9">NBRC 16266</strain>
    </source>
</reference>
<dbReference type="PROSITE" id="PS50043">
    <property type="entry name" value="HTH_LUXR_2"/>
    <property type="match status" value="1"/>
</dbReference>
<dbReference type="PRINTS" id="PR00038">
    <property type="entry name" value="HTHLUXR"/>
</dbReference>
<keyword evidence="2" id="KW-0805">Transcription regulation</keyword>
<feature type="domain" description="Response regulatory" evidence="7">
    <location>
        <begin position="3"/>
        <end position="119"/>
    </location>
</feature>
<keyword evidence="3 8" id="KW-0238">DNA-binding</keyword>
<dbReference type="SMART" id="SM00421">
    <property type="entry name" value="HTH_LUXR"/>
    <property type="match status" value="1"/>
</dbReference>
<evidence type="ECO:0000313" key="9">
    <source>
        <dbReference type="Proteomes" id="UP000331127"/>
    </source>
</evidence>
<name>A0A5M3X0U4_9ACTN</name>
<dbReference type="Gene3D" id="3.40.50.2300">
    <property type="match status" value="1"/>
</dbReference>
<evidence type="ECO:0000256" key="5">
    <source>
        <dbReference type="PROSITE-ProRule" id="PRU00169"/>
    </source>
</evidence>
<evidence type="ECO:0000259" key="6">
    <source>
        <dbReference type="PROSITE" id="PS50043"/>
    </source>
</evidence>
<organism evidence="8 9">
    <name type="scientific">Acrocarpospora macrocephala</name>
    <dbReference type="NCBI Taxonomy" id="150177"/>
    <lineage>
        <taxon>Bacteria</taxon>
        <taxon>Bacillati</taxon>
        <taxon>Actinomycetota</taxon>
        <taxon>Actinomycetes</taxon>
        <taxon>Streptosporangiales</taxon>
        <taxon>Streptosporangiaceae</taxon>
        <taxon>Acrocarpospora</taxon>
    </lineage>
</organism>
<dbReference type="RefSeq" id="WP_155358507.1">
    <property type="nucleotide sequence ID" value="NZ_BAAAHL010000025.1"/>
</dbReference>
<dbReference type="InterPro" id="IPR001789">
    <property type="entry name" value="Sig_transdc_resp-reg_receiver"/>
</dbReference>
<dbReference type="CDD" id="cd06170">
    <property type="entry name" value="LuxR_C_like"/>
    <property type="match status" value="1"/>
</dbReference>
<dbReference type="OrthoDB" id="9808843at2"/>
<dbReference type="SUPFAM" id="SSF46894">
    <property type="entry name" value="C-terminal effector domain of the bipartite response regulators"/>
    <property type="match status" value="1"/>
</dbReference>
<dbReference type="EMBL" id="BLAE01000044">
    <property type="protein sequence ID" value="GES13241.1"/>
    <property type="molecule type" value="Genomic_DNA"/>
</dbReference>
<gene>
    <name evidence="8" type="ORF">Amac_068380</name>
</gene>
<evidence type="ECO:0000259" key="7">
    <source>
        <dbReference type="PROSITE" id="PS50110"/>
    </source>
</evidence>
<feature type="domain" description="HTH luxR-type" evidence="6">
    <location>
        <begin position="144"/>
        <end position="209"/>
    </location>
</feature>
<feature type="modified residue" description="4-aspartylphosphate" evidence="5">
    <location>
        <position position="54"/>
    </location>
</feature>
<evidence type="ECO:0000256" key="1">
    <source>
        <dbReference type="ARBA" id="ARBA00022553"/>
    </source>
</evidence>
<dbReference type="InterPro" id="IPR000792">
    <property type="entry name" value="Tscrpt_reg_LuxR_C"/>
</dbReference>
<keyword evidence="1 5" id="KW-0597">Phosphoprotein</keyword>
<dbReference type="CDD" id="cd17535">
    <property type="entry name" value="REC_NarL-like"/>
    <property type="match status" value="1"/>
</dbReference>
<dbReference type="SMART" id="SM00448">
    <property type="entry name" value="REC"/>
    <property type="match status" value="1"/>
</dbReference>
<dbReference type="GO" id="GO:0000160">
    <property type="term" value="P:phosphorelay signal transduction system"/>
    <property type="evidence" value="ECO:0007669"/>
    <property type="project" value="InterPro"/>
</dbReference>
<dbReference type="Proteomes" id="UP000331127">
    <property type="component" value="Unassembled WGS sequence"/>
</dbReference>
<dbReference type="AlphaFoldDB" id="A0A5M3X0U4"/>
<keyword evidence="4" id="KW-0804">Transcription</keyword>